<feature type="region of interest" description="Disordered" evidence="1">
    <location>
        <begin position="1"/>
        <end position="23"/>
    </location>
</feature>
<feature type="compositionally biased region" description="Acidic residues" evidence="1">
    <location>
        <begin position="822"/>
        <end position="832"/>
    </location>
</feature>
<feature type="compositionally biased region" description="Basic and acidic residues" evidence="1">
    <location>
        <begin position="395"/>
        <end position="405"/>
    </location>
</feature>
<accession>A0A8T1GKF0</accession>
<dbReference type="Proteomes" id="UP000697107">
    <property type="component" value="Unassembled WGS sequence"/>
</dbReference>
<evidence type="ECO:0000313" key="4">
    <source>
        <dbReference type="EMBL" id="KAG2990573.1"/>
    </source>
</evidence>
<dbReference type="Proteomes" id="UP000736787">
    <property type="component" value="Unassembled WGS sequence"/>
</dbReference>
<dbReference type="AlphaFoldDB" id="A0A8T1GKF0"/>
<feature type="region of interest" description="Disordered" evidence="1">
    <location>
        <begin position="655"/>
        <end position="922"/>
    </location>
</feature>
<feature type="compositionally biased region" description="Basic and acidic residues" evidence="1">
    <location>
        <begin position="328"/>
        <end position="346"/>
    </location>
</feature>
<comment type="caution">
    <text evidence="4">The sequence shown here is derived from an EMBL/GenBank/DDBJ whole genome shotgun (WGS) entry which is preliminary data.</text>
</comment>
<feature type="compositionally biased region" description="Polar residues" evidence="1">
    <location>
        <begin position="200"/>
        <end position="216"/>
    </location>
</feature>
<organism evidence="4 6">
    <name type="scientific">Phytophthora cactorum</name>
    <dbReference type="NCBI Taxonomy" id="29920"/>
    <lineage>
        <taxon>Eukaryota</taxon>
        <taxon>Sar</taxon>
        <taxon>Stramenopiles</taxon>
        <taxon>Oomycota</taxon>
        <taxon>Peronosporomycetes</taxon>
        <taxon>Peronosporales</taxon>
        <taxon>Peronosporaceae</taxon>
        <taxon>Phytophthora</taxon>
    </lineage>
</organism>
<dbReference type="EMBL" id="RCML01000115">
    <property type="protein sequence ID" value="KAG2990573.1"/>
    <property type="molecule type" value="Genomic_DNA"/>
</dbReference>
<dbReference type="EMBL" id="RCMV01000106">
    <property type="protein sequence ID" value="KAG3224597.1"/>
    <property type="molecule type" value="Genomic_DNA"/>
</dbReference>
<evidence type="ECO:0000313" key="5">
    <source>
        <dbReference type="EMBL" id="KAG3224597.1"/>
    </source>
</evidence>
<dbReference type="VEuPathDB" id="FungiDB:PC110_g8770"/>
<feature type="compositionally biased region" description="Polar residues" evidence="1">
    <location>
        <begin position="312"/>
        <end position="327"/>
    </location>
</feature>
<reference evidence="4" key="1">
    <citation type="submission" date="2018-10" db="EMBL/GenBank/DDBJ databases">
        <title>Effector identification in a new, highly contiguous assembly of the strawberry crown rot pathogen Phytophthora cactorum.</title>
        <authorList>
            <person name="Armitage A.D."/>
            <person name="Nellist C.F."/>
            <person name="Bates H."/>
            <person name="Vickerstaff R.J."/>
            <person name="Harrison R.J."/>
        </authorList>
    </citation>
    <scope>NUCLEOTIDE SEQUENCE</scope>
    <source>
        <strain evidence="2">4032</strain>
        <strain evidence="3">4040</strain>
        <strain evidence="4">P415</strain>
        <strain evidence="5">P421</strain>
    </source>
</reference>
<dbReference type="EMBL" id="RCMK01000116">
    <property type="protein sequence ID" value="KAG2948193.1"/>
    <property type="molecule type" value="Genomic_DNA"/>
</dbReference>
<feature type="compositionally biased region" description="Low complexity" evidence="1">
    <location>
        <begin position="738"/>
        <end position="751"/>
    </location>
</feature>
<feature type="compositionally biased region" description="Basic and acidic residues" evidence="1">
    <location>
        <begin position="475"/>
        <end position="494"/>
    </location>
</feature>
<feature type="compositionally biased region" description="Acidic residues" evidence="1">
    <location>
        <begin position="437"/>
        <end position="448"/>
    </location>
</feature>
<feature type="region of interest" description="Disordered" evidence="1">
    <location>
        <begin position="197"/>
        <end position="216"/>
    </location>
</feature>
<feature type="compositionally biased region" description="Polar residues" evidence="1">
    <location>
        <begin position="680"/>
        <end position="691"/>
    </location>
</feature>
<sequence length="922" mass="100434">MTRRPMSRRANSASHSQVTPYQQIELDDGRREWENTKQELVLVKRQLVEKDALILQLKTASRRLEETLRKKEKDLQAAFAILRSPQDAKTTKTRKQELIDRLVSECLQRAATSEALAEERRRELDRLNYSSKFLRFQELEIEIEECHTEIERLRAKLATISPSSPTAIVGKLKLSSVPLTPKGTGALMKKTKLGPLGVSEDNSPNSSQNANVSANMSASRMSLVQTATGQVRVVPLTKYQHREGFVSKTRRRALEAEYYKQVRLAQLEVECELEENLHIRAARVAKRLEAIEPQDRPKELIVDSARSKHSTTEATQGNNETNKLSSTEGDKPTVDHDDMEKADADPVKLGLGQQKGESEDKSADATDKKTDVSPQPIGATARVEESAGNTEQAESVEKGVLEKSVKKQPGTTIEIEENGGEPREASERIQSTQKMYEDDEFDDNDDGMNDNSKETGRRGEYNVWNLDPNPQNNHQSDKDVELGQRTDNNDDDSTKSGIWNADPNPPASPEADIPSESGVDRVVWNADPYVGGSDAPINDAPIASFDNEDDAHDDSAEQEDSVPNEDNSVWNLDPSPSVPTDAKLAYEAEEQSPRGSVQDEKSKVFDDSTEKNVWNLNPMPASDPTHVAVNTTEVSDDGHPAEVDQPVWNLDPEPAAEAVSSLAAHCDATEERRSDVAGSNPDNNAIVNSNPVDCVSATEKDNGENHWNLDPTSASSTTESNDDNGEPVHNADVPLDDAAGAGELSAGAGVAQVEADHHNADTEAATNNAWNLDPTIPVAAPEPAADDSVSPSGEETIEGNVWNLDPHTGDASDPSNAANEATDLEIAQEDEGAPIPQKVADELPVDAGEEDPTPVHQVTPDKSLNDPVIDDAEPGADMTAESEPTEHTGEASYHSSPREFEDDATPEYTPPSTARDSDTGDD</sequence>
<feature type="compositionally biased region" description="Acidic residues" evidence="1">
    <location>
        <begin position="546"/>
        <end position="563"/>
    </location>
</feature>
<dbReference type="EMBL" id="RCMI01000113">
    <property type="protein sequence ID" value="KAG2933597.1"/>
    <property type="molecule type" value="Genomic_DNA"/>
</dbReference>
<proteinExistence type="predicted"/>
<feature type="compositionally biased region" description="Basic and acidic residues" evidence="1">
    <location>
        <begin position="597"/>
        <end position="610"/>
    </location>
</feature>
<evidence type="ECO:0000256" key="1">
    <source>
        <dbReference type="SAM" id="MobiDB-lite"/>
    </source>
</evidence>
<protein>
    <submittedName>
        <fullName evidence="4">Uncharacterized protein</fullName>
    </submittedName>
</protein>
<feature type="compositionally biased region" description="Polar residues" evidence="1">
    <location>
        <begin position="9"/>
        <end position="22"/>
    </location>
</feature>
<evidence type="ECO:0000313" key="2">
    <source>
        <dbReference type="EMBL" id="KAG2933597.1"/>
    </source>
</evidence>
<feature type="region of interest" description="Disordered" evidence="1">
    <location>
        <begin position="299"/>
        <end position="626"/>
    </location>
</feature>
<feature type="compositionally biased region" description="Basic and acidic residues" evidence="1">
    <location>
        <begin position="356"/>
        <end position="371"/>
    </location>
</feature>
<dbReference type="Proteomes" id="UP000774804">
    <property type="component" value="Unassembled WGS sequence"/>
</dbReference>
<evidence type="ECO:0000313" key="3">
    <source>
        <dbReference type="EMBL" id="KAG2948193.1"/>
    </source>
</evidence>
<evidence type="ECO:0000313" key="6">
    <source>
        <dbReference type="Proteomes" id="UP000697107"/>
    </source>
</evidence>
<feature type="compositionally biased region" description="Polar residues" evidence="1">
    <location>
        <begin position="710"/>
        <end position="719"/>
    </location>
</feature>
<feature type="compositionally biased region" description="Acidic residues" evidence="1">
    <location>
        <begin position="843"/>
        <end position="852"/>
    </location>
</feature>
<gene>
    <name evidence="2" type="ORF">PC115_g5440</name>
    <name evidence="3" type="ORF">PC117_g6213</name>
    <name evidence="4" type="ORF">PC118_g5555</name>
    <name evidence="5" type="ORF">PC129_g4739</name>
</gene>
<dbReference type="Proteomes" id="UP000760860">
    <property type="component" value="Unassembled WGS sequence"/>
</dbReference>
<name>A0A8T1GKF0_9STRA</name>
<feature type="compositionally biased region" description="Basic and acidic residues" evidence="1">
    <location>
        <begin position="451"/>
        <end position="460"/>
    </location>
</feature>